<dbReference type="Pfam" id="PF00037">
    <property type="entry name" value="Fer4"/>
    <property type="match status" value="1"/>
</dbReference>
<accession>A0AAU8A9E5</accession>
<dbReference type="PROSITE" id="PS51918">
    <property type="entry name" value="RADICAL_SAM"/>
    <property type="match status" value="1"/>
</dbReference>
<dbReference type="SUPFAM" id="SSF54862">
    <property type="entry name" value="4Fe-4S ferredoxins"/>
    <property type="match status" value="1"/>
</dbReference>
<dbReference type="SUPFAM" id="SSF102114">
    <property type="entry name" value="Radical SAM enzymes"/>
    <property type="match status" value="1"/>
</dbReference>
<evidence type="ECO:0000256" key="3">
    <source>
        <dbReference type="ARBA" id="ARBA00022485"/>
    </source>
</evidence>
<dbReference type="NCBIfam" id="TIGR02494">
    <property type="entry name" value="PFLE_PFLC"/>
    <property type="match status" value="1"/>
</dbReference>
<proteinExistence type="inferred from homology"/>
<dbReference type="GO" id="GO:0046872">
    <property type="term" value="F:metal ion binding"/>
    <property type="evidence" value="ECO:0007669"/>
    <property type="project" value="UniProtKB-KW"/>
</dbReference>
<dbReference type="PROSITE" id="PS51379">
    <property type="entry name" value="4FE4S_FER_2"/>
    <property type="match status" value="2"/>
</dbReference>
<dbReference type="PIRSF" id="PIRSF000371">
    <property type="entry name" value="PFL_act_enz"/>
    <property type="match status" value="1"/>
</dbReference>
<dbReference type="InterPro" id="IPR058240">
    <property type="entry name" value="rSAM_sf"/>
</dbReference>
<gene>
    <name evidence="12" type="ORF">PUP29_02275</name>
</gene>
<dbReference type="InterPro" id="IPR017900">
    <property type="entry name" value="4Fe4S_Fe_S_CS"/>
</dbReference>
<evidence type="ECO:0000256" key="1">
    <source>
        <dbReference type="ARBA" id="ARBA00001966"/>
    </source>
</evidence>
<organism evidence="12">
    <name type="scientific">Christensenella massiliensis</name>
    <dbReference type="NCBI Taxonomy" id="1805714"/>
    <lineage>
        <taxon>Bacteria</taxon>
        <taxon>Bacillati</taxon>
        <taxon>Bacillota</taxon>
        <taxon>Clostridia</taxon>
        <taxon>Christensenellales</taxon>
        <taxon>Christensenellaceae</taxon>
        <taxon>Christensenella</taxon>
    </lineage>
</organism>
<dbReference type="PANTHER" id="PTHR30352:SF4">
    <property type="entry name" value="PYRUVATE FORMATE-LYASE 2-ACTIVATING ENZYME"/>
    <property type="match status" value="1"/>
</dbReference>
<dbReference type="SFLD" id="SFLDG01066">
    <property type="entry name" value="organic_radical-activating_enz"/>
    <property type="match status" value="1"/>
</dbReference>
<dbReference type="GO" id="GO:0016491">
    <property type="term" value="F:oxidoreductase activity"/>
    <property type="evidence" value="ECO:0007669"/>
    <property type="project" value="UniProtKB-KW"/>
</dbReference>
<dbReference type="Gene3D" id="3.20.20.70">
    <property type="entry name" value="Aldolase class I"/>
    <property type="match status" value="1"/>
</dbReference>
<dbReference type="Gene3D" id="3.30.70.20">
    <property type="match status" value="1"/>
</dbReference>
<dbReference type="InterPro" id="IPR017896">
    <property type="entry name" value="4Fe4S_Fe-S-bd"/>
</dbReference>
<dbReference type="InterPro" id="IPR034457">
    <property type="entry name" value="Organic_radical-activating"/>
</dbReference>
<keyword evidence="8" id="KW-0411">Iron-sulfur</keyword>
<dbReference type="PANTHER" id="PTHR30352">
    <property type="entry name" value="PYRUVATE FORMATE-LYASE-ACTIVATING ENZYME"/>
    <property type="match status" value="1"/>
</dbReference>
<dbReference type="InterPro" id="IPR040074">
    <property type="entry name" value="BssD/PflA/YjjW"/>
</dbReference>
<dbReference type="EMBL" id="CP117826">
    <property type="protein sequence ID" value="XCC62771.1"/>
    <property type="molecule type" value="Genomic_DNA"/>
</dbReference>
<feature type="domain" description="4Fe-4S ferredoxin-type" evidence="10">
    <location>
        <begin position="47"/>
        <end position="71"/>
    </location>
</feature>
<dbReference type="SFLD" id="SFLDG01118">
    <property type="entry name" value="activating_enzymes__group_2"/>
    <property type="match status" value="1"/>
</dbReference>
<keyword evidence="6" id="KW-0560">Oxidoreductase</keyword>
<evidence type="ECO:0000256" key="9">
    <source>
        <dbReference type="ARBA" id="ARBA00047365"/>
    </source>
</evidence>
<evidence type="ECO:0000313" key="12">
    <source>
        <dbReference type="EMBL" id="XCC62771.1"/>
    </source>
</evidence>
<feature type="domain" description="Radical SAM core" evidence="11">
    <location>
        <begin position="16"/>
        <end position="298"/>
    </location>
</feature>
<reference evidence="12" key="1">
    <citation type="submission" date="2023-02" db="EMBL/GenBank/DDBJ databases">
        <title>Gut commensal Christensenella minuta modulates host metabolism via a new class of secondary bile acids.</title>
        <authorList>
            <person name="Liu C."/>
        </authorList>
    </citation>
    <scope>NUCLEOTIDE SEQUENCE</scope>
    <source>
        <strain evidence="12">CA70</strain>
    </source>
</reference>
<evidence type="ECO:0000256" key="7">
    <source>
        <dbReference type="ARBA" id="ARBA00023004"/>
    </source>
</evidence>
<keyword evidence="3" id="KW-0004">4Fe-4S</keyword>
<comment type="catalytic activity">
    <reaction evidence="9">
        <text>glycyl-[protein] + reduced [flavodoxin] + S-adenosyl-L-methionine = glycin-2-yl radical-[protein] + semiquinone [flavodoxin] + 5'-deoxyadenosine + L-methionine + H(+)</text>
        <dbReference type="Rhea" id="RHEA:61976"/>
        <dbReference type="Rhea" id="RHEA-COMP:10622"/>
        <dbReference type="Rhea" id="RHEA-COMP:14480"/>
        <dbReference type="Rhea" id="RHEA-COMP:15993"/>
        <dbReference type="Rhea" id="RHEA-COMP:15994"/>
        <dbReference type="ChEBI" id="CHEBI:15378"/>
        <dbReference type="ChEBI" id="CHEBI:17319"/>
        <dbReference type="ChEBI" id="CHEBI:29947"/>
        <dbReference type="ChEBI" id="CHEBI:32722"/>
        <dbReference type="ChEBI" id="CHEBI:57618"/>
        <dbReference type="ChEBI" id="CHEBI:57844"/>
        <dbReference type="ChEBI" id="CHEBI:59789"/>
        <dbReference type="ChEBI" id="CHEBI:140311"/>
    </reaction>
</comment>
<dbReference type="InterPro" id="IPR007197">
    <property type="entry name" value="rSAM"/>
</dbReference>
<dbReference type="RefSeq" id="WP_079547438.1">
    <property type="nucleotide sequence ID" value="NZ_CP117826.1"/>
</dbReference>
<dbReference type="SFLD" id="SFLDS00029">
    <property type="entry name" value="Radical_SAM"/>
    <property type="match status" value="1"/>
</dbReference>
<evidence type="ECO:0000256" key="2">
    <source>
        <dbReference type="ARBA" id="ARBA00009777"/>
    </source>
</evidence>
<evidence type="ECO:0000259" key="11">
    <source>
        <dbReference type="PROSITE" id="PS51918"/>
    </source>
</evidence>
<dbReference type="Pfam" id="PF04055">
    <property type="entry name" value="Radical_SAM"/>
    <property type="match status" value="1"/>
</dbReference>
<keyword evidence="5" id="KW-0479">Metal-binding</keyword>
<evidence type="ECO:0000256" key="6">
    <source>
        <dbReference type="ARBA" id="ARBA00023002"/>
    </source>
</evidence>
<comment type="similarity">
    <text evidence="2">Belongs to the organic radical-activating enzymes family.</text>
</comment>
<evidence type="ECO:0000256" key="8">
    <source>
        <dbReference type="ARBA" id="ARBA00023014"/>
    </source>
</evidence>
<sequence>MERTGKVFNIEKFHIHDGEGIRTAVFLKGCHLQCPWCSNPESQKTGNEIVVFDNLCTACLRCENLCPQKAIYHIENRIRTNTTLCNFCGKCVEMCPTSARQIYGEDMTVAEVIREVMEDEIYYARSGGGVTVTGGEPLLQAEFVQELIAACRSEYLSVAVETCGIVSWDKMWMGLENADEILLDIKTTDPQKTVVIMPNGSDDYIGVLRNNIRKLRQKDKNVIFRCPIIPGFNDTKSHVMSVVIWAKEFDVQRIDLLPFHQFGRHKHRALGLGYVMEDKKQLQNEDMENLKSLIERADLTCIVGG</sequence>
<dbReference type="InterPro" id="IPR012839">
    <property type="entry name" value="Organic_radical_activase"/>
</dbReference>
<evidence type="ECO:0000259" key="10">
    <source>
        <dbReference type="PROSITE" id="PS51379"/>
    </source>
</evidence>
<dbReference type="PROSITE" id="PS00198">
    <property type="entry name" value="4FE4S_FER_1"/>
    <property type="match status" value="2"/>
</dbReference>
<name>A0AAU8A9E5_9FIRM</name>
<dbReference type="PROSITE" id="PS01087">
    <property type="entry name" value="RADICAL_ACTIVATING"/>
    <property type="match status" value="1"/>
</dbReference>
<evidence type="ECO:0000256" key="5">
    <source>
        <dbReference type="ARBA" id="ARBA00022723"/>
    </source>
</evidence>
<dbReference type="GO" id="GO:0051539">
    <property type="term" value="F:4 iron, 4 sulfur cluster binding"/>
    <property type="evidence" value="ECO:0007669"/>
    <property type="project" value="UniProtKB-KW"/>
</dbReference>
<keyword evidence="4" id="KW-0949">S-adenosyl-L-methionine</keyword>
<protein>
    <submittedName>
        <fullName evidence="12">Glycyl-radical enzyme activating protein</fullName>
    </submittedName>
</protein>
<feature type="domain" description="4Fe-4S ferredoxin-type" evidence="10">
    <location>
        <begin position="76"/>
        <end position="105"/>
    </location>
</feature>
<comment type="cofactor">
    <cofactor evidence="1">
        <name>[4Fe-4S] cluster</name>
        <dbReference type="ChEBI" id="CHEBI:49883"/>
    </cofactor>
</comment>
<dbReference type="InterPro" id="IPR013785">
    <property type="entry name" value="Aldolase_TIM"/>
</dbReference>
<dbReference type="InterPro" id="IPR001989">
    <property type="entry name" value="Radical_activat_CS"/>
</dbReference>
<keyword evidence="7" id="KW-0408">Iron</keyword>
<dbReference type="AlphaFoldDB" id="A0AAU8A9E5"/>
<evidence type="ECO:0000256" key="4">
    <source>
        <dbReference type="ARBA" id="ARBA00022691"/>
    </source>
</evidence>